<reference evidence="4" key="2">
    <citation type="journal article" name="Front. Microbiol.">
        <title>Degradative Capacity of Two Strains of Rhodonia placenta: From Phenotype to Genotype.</title>
        <authorList>
            <person name="Kolle M."/>
            <person name="Horta M.A.C."/>
            <person name="Nowrousian M."/>
            <person name="Ohm R.A."/>
            <person name="Benz J.P."/>
            <person name="Pilgard A."/>
        </authorList>
    </citation>
    <scope>NUCLEOTIDE SEQUENCE</scope>
    <source>
        <strain evidence="4">FPRL280</strain>
    </source>
</reference>
<dbReference type="Proteomes" id="UP000639403">
    <property type="component" value="Unassembled WGS sequence"/>
</dbReference>
<dbReference type="InterPro" id="IPR004136">
    <property type="entry name" value="NMO"/>
</dbReference>
<organism evidence="4 5">
    <name type="scientific">Rhodonia placenta</name>
    <dbReference type="NCBI Taxonomy" id="104341"/>
    <lineage>
        <taxon>Eukaryota</taxon>
        <taxon>Fungi</taxon>
        <taxon>Dikarya</taxon>
        <taxon>Basidiomycota</taxon>
        <taxon>Agaricomycotina</taxon>
        <taxon>Agaricomycetes</taxon>
        <taxon>Polyporales</taxon>
        <taxon>Adustoporiaceae</taxon>
        <taxon>Rhodonia</taxon>
    </lineage>
</organism>
<dbReference type="CDD" id="cd04730">
    <property type="entry name" value="NPD_like"/>
    <property type="match status" value="1"/>
</dbReference>
<reference evidence="4" key="1">
    <citation type="submission" date="2020-11" db="EMBL/GenBank/DDBJ databases">
        <authorList>
            <person name="Koelle M."/>
            <person name="Horta M.A.C."/>
            <person name="Nowrousian M."/>
            <person name="Ohm R.A."/>
            <person name="Benz P."/>
            <person name="Pilgard A."/>
        </authorList>
    </citation>
    <scope>NUCLEOTIDE SEQUENCE</scope>
    <source>
        <strain evidence="4">FPRL280</strain>
    </source>
</reference>
<evidence type="ECO:0000313" key="4">
    <source>
        <dbReference type="EMBL" id="KAF9806700.1"/>
    </source>
</evidence>
<proteinExistence type="predicted"/>
<dbReference type="Pfam" id="PF03060">
    <property type="entry name" value="NMO"/>
    <property type="match status" value="2"/>
</dbReference>
<evidence type="ECO:0000313" key="5">
    <source>
        <dbReference type="Proteomes" id="UP000639403"/>
    </source>
</evidence>
<protein>
    <recommendedName>
        <fullName evidence="6">Nitronate monooxygenase domain-containing protein</fullName>
    </recommendedName>
</protein>
<sequence length="337" mass="34874">MSAAVSTKLTKLFNITSPIVSAPMAYATTPSLVAEVIKAGGLGFLAAGNEPAPKLAQALDEARAAVGKDKQHLVGYGFVGCILDMFNTAADPRFSTVLDKVPSAVWLAYGKDLGKYVAQVREHNAAHGTNILVFLTVNNVEEALRAANELKADVIVAQGAEAGGRGSVDSPPTGEFLQATLAAIPNGPPILSAGGVMTGAQIATLLTKGAAGVVVGTRLLFTHECMFSADMKQVLVEAGSDATARSPAYDVAFPPGIWPQGIEARCITNAVVADYEAELGPPDRKANLASGKKEYLLVYAGTGVGDVKDIRSAAEVVQELNSETISSLKTLGPQLLA</sequence>
<comment type="caution">
    <text evidence="4">The sequence shown here is derived from an EMBL/GenBank/DDBJ whole genome shotgun (WGS) entry which is preliminary data.</text>
</comment>
<accession>A0A8H7NW60</accession>
<name>A0A8H7NW60_9APHY</name>
<evidence type="ECO:0008006" key="6">
    <source>
        <dbReference type="Google" id="ProtNLM"/>
    </source>
</evidence>
<dbReference type="GO" id="GO:0018580">
    <property type="term" value="F:nitronate monooxygenase activity"/>
    <property type="evidence" value="ECO:0007669"/>
    <property type="project" value="InterPro"/>
</dbReference>
<dbReference type="PANTHER" id="PTHR32332">
    <property type="entry name" value="2-NITROPROPANE DIOXYGENASE"/>
    <property type="match status" value="1"/>
</dbReference>
<gene>
    <name evidence="4" type="ORF">IEO21_08575</name>
</gene>
<evidence type="ECO:0000256" key="1">
    <source>
        <dbReference type="ARBA" id="ARBA00022630"/>
    </source>
</evidence>
<evidence type="ECO:0000256" key="2">
    <source>
        <dbReference type="ARBA" id="ARBA00022643"/>
    </source>
</evidence>
<keyword evidence="1" id="KW-0285">Flavoprotein</keyword>
<dbReference type="EMBL" id="JADOXO010000317">
    <property type="protein sequence ID" value="KAF9806700.1"/>
    <property type="molecule type" value="Genomic_DNA"/>
</dbReference>
<dbReference type="AlphaFoldDB" id="A0A8H7NW60"/>
<dbReference type="InterPro" id="IPR013785">
    <property type="entry name" value="Aldolase_TIM"/>
</dbReference>
<dbReference type="Gene3D" id="3.20.20.70">
    <property type="entry name" value="Aldolase class I"/>
    <property type="match status" value="1"/>
</dbReference>
<keyword evidence="3" id="KW-0560">Oxidoreductase</keyword>
<keyword evidence="2" id="KW-0288">FMN</keyword>
<dbReference type="SUPFAM" id="SSF51412">
    <property type="entry name" value="Inosine monophosphate dehydrogenase (IMPDH)"/>
    <property type="match status" value="1"/>
</dbReference>
<evidence type="ECO:0000256" key="3">
    <source>
        <dbReference type="ARBA" id="ARBA00023002"/>
    </source>
</evidence>
<dbReference type="PANTHER" id="PTHR32332:SF31">
    <property type="entry name" value="2-NITROPROPANE DIOXYGENASE FAMILY, PUTATIVE (AFU_ORTHOLOGUE AFUA_2G09850)-RELATED"/>
    <property type="match status" value="1"/>
</dbReference>